<protein>
    <submittedName>
        <fullName evidence="2">Uncharacterized protein</fullName>
    </submittedName>
</protein>
<organism evidence="2 3">
    <name type="scientific">Carya illinoinensis</name>
    <name type="common">Pecan</name>
    <dbReference type="NCBI Taxonomy" id="32201"/>
    <lineage>
        <taxon>Eukaryota</taxon>
        <taxon>Viridiplantae</taxon>
        <taxon>Streptophyta</taxon>
        <taxon>Embryophyta</taxon>
        <taxon>Tracheophyta</taxon>
        <taxon>Spermatophyta</taxon>
        <taxon>Magnoliopsida</taxon>
        <taxon>eudicotyledons</taxon>
        <taxon>Gunneridae</taxon>
        <taxon>Pentapetalae</taxon>
        <taxon>rosids</taxon>
        <taxon>fabids</taxon>
        <taxon>Fagales</taxon>
        <taxon>Juglandaceae</taxon>
        <taxon>Carya</taxon>
    </lineage>
</organism>
<accession>A0A922J4G8</accession>
<feature type="transmembrane region" description="Helical" evidence="1">
    <location>
        <begin position="384"/>
        <end position="409"/>
    </location>
</feature>
<keyword evidence="1" id="KW-0812">Transmembrane</keyword>
<evidence type="ECO:0000313" key="3">
    <source>
        <dbReference type="Proteomes" id="UP000811246"/>
    </source>
</evidence>
<evidence type="ECO:0000256" key="1">
    <source>
        <dbReference type="SAM" id="Phobius"/>
    </source>
</evidence>
<dbReference type="AlphaFoldDB" id="A0A922J4G8"/>
<evidence type="ECO:0000313" key="2">
    <source>
        <dbReference type="EMBL" id="KAG6692933.1"/>
    </source>
</evidence>
<keyword evidence="1" id="KW-1133">Transmembrane helix</keyword>
<proteinExistence type="predicted"/>
<keyword evidence="1" id="KW-0472">Membrane</keyword>
<dbReference type="InterPro" id="IPR004158">
    <property type="entry name" value="DUF247_pln"/>
</dbReference>
<comment type="caution">
    <text evidence="2">The sequence shown here is derived from an EMBL/GenBank/DDBJ whole genome shotgun (WGS) entry which is preliminary data.</text>
</comment>
<reference evidence="2" key="1">
    <citation type="submission" date="2021-01" db="EMBL/GenBank/DDBJ databases">
        <authorList>
            <person name="Lovell J.T."/>
            <person name="Bentley N."/>
            <person name="Bhattarai G."/>
            <person name="Jenkins J.W."/>
            <person name="Sreedasyam A."/>
            <person name="Alarcon Y."/>
            <person name="Bock C."/>
            <person name="Boston L."/>
            <person name="Carlson J."/>
            <person name="Cervantes K."/>
            <person name="Clermont K."/>
            <person name="Krom N."/>
            <person name="Kubenka K."/>
            <person name="Mamidi S."/>
            <person name="Mattison C."/>
            <person name="Monteros M."/>
            <person name="Pisani C."/>
            <person name="Plott C."/>
            <person name="Rajasekar S."/>
            <person name="Rhein H.S."/>
            <person name="Rohla C."/>
            <person name="Song M."/>
            <person name="Hilaire R.S."/>
            <person name="Shu S."/>
            <person name="Wells L."/>
            <person name="Wang X."/>
            <person name="Webber J."/>
            <person name="Heerema R.J."/>
            <person name="Klein P."/>
            <person name="Conner P."/>
            <person name="Grauke L."/>
            <person name="Grimwood J."/>
            <person name="Schmutz J."/>
            <person name="Randall J.J."/>
        </authorList>
    </citation>
    <scope>NUCLEOTIDE SEQUENCE</scope>
    <source>
        <tissue evidence="2">Leaf</tissue>
    </source>
</reference>
<sequence>MIEALEALDHDLEIGTCDTKRSIYSVPKTLGEINDWKWFEPRVVSIGHYHYEQRTADKSEEELMQNIRPLEDEARDYYSEAIESQFEFESESESELGNDLFLKMLILDGCFILELFQILGKSRQTKSVLCDHPLSSMAWAIPHLYGDLLLLGNQIPFFVLEKLLETTKRHDDQDPLSLVALRFFNKVMRRKEKELIKMSNDLNDSLHLLDMVRKSFIHDLYKQPFQPKSPETVPVIYCVTKLIKAGIKIKPRKADSFLAVEFNNGVIEMPKITLDYFMQSFLVNCMAFEQFHNESSKHITVYAYFLDCIVTTAKDVDYLHERDIINSYVGKNSEVVQFINKLGMEIDVETDKFYLYNLFEKVNRRYKDKWKVYWHWYFKMPWSFISALAAVVMLVLTFLQTSYTIYAYVNPK</sequence>
<dbReference type="PANTHER" id="PTHR31170:SF25">
    <property type="entry name" value="BNAA09G04570D PROTEIN"/>
    <property type="match status" value="1"/>
</dbReference>
<dbReference type="EMBL" id="CM031834">
    <property type="protein sequence ID" value="KAG6692933.1"/>
    <property type="molecule type" value="Genomic_DNA"/>
</dbReference>
<gene>
    <name evidence="2" type="ORF">I3842_10G138800</name>
</gene>
<dbReference type="PANTHER" id="PTHR31170">
    <property type="entry name" value="BNAC04G53230D PROTEIN"/>
    <property type="match status" value="1"/>
</dbReference>
<name>A0A922J4G8_CARIL</name>
<dbReference type="Pfam" id="PF03140">
    <property type="entry name" value="DUF247"/>
    <property type="match status" value="1"/>
</dbReference>
<dbReference type="Proteomes" id="UP000811246">
    <property type="component" value="Chromosome 10"/>
</dbReference>